<evidence type="ECO:0000313" key="3">
    <source>
        <dbReference type="Proteomes" id="UP001384579"/>
    </source>
</evidence>
<dbReference type="EMBL" id="JBBLXS010000022">
    <property type="protein sequence ID" value="MEK0183823.1"/>
    <property type="molecule type" value="Genomic_DNA"/>
</dbReference>
<reference evidence="2 3" key="1">
    <citation type="journal article" date="2020" name="Harmful Algae">
        <title>Molecular and morphological characterization of a novel dihydroanatoxin-a producing Microcoleus species (cyanobacteria) from the Russian River, California, USA.</title>
        <authorList>
            <person name="Conklin K.Y."/>
            <person name="Stancheva R."/>
            <person name="Otten T.G."/>
            <person name="Fadness R."/>
            <person name="Boyer G.L."/>
            <person name="Read B."/>
            <person name="Zhang X."/>
            <person name="Sheath R.G."/>
        </authorList>
    </citation>
    <scope>NUCLEOTIDE SEQUENCE [LARGE SCALE GENOMIC DNA]</scope>
    <source>
        <strain evidence="2 3">PTRS2</strain>
    </source>
</reference>
<organism evidence="2 3">
    <name type="scientific">Microcoleus anatoxicus PTRS2</name>
    <dbReference type="NCBI Taxonomy" id="2705321"/>
    <lineage>
        <taxon>Bacteria</taxon>
        <taxon>Bacillati</taxon>
        <taxon>Cyanobacteriota</taxon>
        <taxon>Cyanophyceae</taxon>
        <taxon>Oscillatoriophycideae</taxon>
        <taxon>Oscillatoriales</taxon>
        <taxon>Microcoleaceae</taxon>
        <taxon>Microcoleus</taxon>
        <taxon>Microcoleus anatoxicus</taxon>
    </lineage>
</organism>
<evidence type="ECO:0000256" key="1">
    <source>
        <dbReference type="SAM" id="Coils"/>
    </source>
</evidence>
<name>A0ABU8YHJ7_9CYAN</name>
<keyword evidence="1" id="KW-0175">Coiled coil</keyword>
<evidence type="ECO:0000313" key="2">
    <source>
        <dbReference type="EMBL" id="MEK0183823.1"/>
    </source>
</evidence>
<accession>A0ABU8YHJ7</accession>
<protein>
    <submittedName>
        <fullName evidence="2">Uncharacterized protein</fullName>
    </submittedName>
</protein>
<dbReference type="SUPFAM" id="SSF47162">
    <property type="entry name" value="Apolipoprotein"/>
    <property type="match status" value="1"/>
</dbReference>
<dbReference type="Proteomes" id="UP001384579">
    <property type="component" value="Unassembled WGS sequence"/>
</dbReference>
<gene>
    <name evidence="2" type="ORF">WMG39_03060</name>
</gene>
<comment type="caution">
    <text evidence="2">The sequence shown here is derived from an EMBL/GenBank/DDBJ whole genome shotgun (WGS) entry which is preliminary data.</text>
</comment>
<dbReference type="RefSeq" id="WP_340541225.1">
    <property type="nucleotide sequence ID" value="NZ_JBBLXS010000022.1"/>
</dbReference>
<proteinExistence type="predicted"/>
<sequence>NNIVHFNRVLIESNYTGELVMNVESIFPYLQQQLAEIYPQNIVDELDKLHAKIIQLFHDLLGAVASSLDGQYQKVVKKTEALREAINKLFKDLRARLEQLKSELNIGLEDVEEAFDRLLNALPV</sequence>
<dbReference type="Gene3D" id="1.20.120.20">
    <property type="entry name" value="Apolipoprotein"/>
    <property type="match status" value="1"/>
</dbReference>
<keyword evidence="3" id="KW-1185">Reference proteome</keyword>
<feature type="coiled-coil region" evidence="1">
    <location>
        <begin position="83"/>
        <end position="114"/>
    </location>
</feature>
<feature type="non-terminal residue" evidence="2">
    <location>
        <position position="1"/>
    </location>
</feature>